<feature type="transmembrane region" description="Helical" evidence="1">
    <location>
        <begin position="76"/>
        <end position="95"/>
    </location>
</feature>
<feature type="domain" description="FecR protein" evidence="2">
    <location>
        <begin position="171"/>
        <end position="266"/>
    </location>
</feature>
<gene>
    <name evidence="4" type="ORF">ABR189_23305</name>
</gene>
<keyword evidence="1" id="KW-0472">Membrane</keyword>
<organism evidence="4 5">
    <name type="scientific">Chitinophaga defluvii</name>
    <dbReference type="NCBI Taxonomy" id="3163343"/>
    <lineage>
        <taxon>Bacteria</taxon>
        <taxon>Pseudomonadati</taxon>
        <taxon>Bacteroidota</taxon>
        <taxon>Chitinophagia</taxon>
        <taxon>Chitinophagales</taxon>
        <taxon>Chitinophagaceae</taxon>
        <taxon>Chitinophaga</taxon>
    </lineage>
</organism>
<dbReference type="PANTHER" id="PTHR30273">
    <property type="entry name" value="PERIPLASMIC SIGNAL SENSOR AND SIGMA FACTOR ACTIVATOR FECR-RELATED"/>
    <property type="match status" value="1"/>
</dbReference>
<evidence type="ECO:0000256" key="1">
    <source>
        <dbReference type="SAM" id="Phobius"/>
    </source>
</evidence>
<dbReference type="InterPro" id="IPR006860">
    <property type="entry name" value="FecR"/>
</dbReference>
<sequence>MSPQEQQEFYALLQDEEHSAEMIAALETLTEDLYRADVRDETLLPLLQRATQTDKPLPLQATSPAPTHRLHFLRRWGWAAASIMVLFSAGIYFWWQHNREHTPIKDAGYLATDIPPGTNKAILNLADGSSITLDSAGNQTIRQGATTIKQSGGQLVYDAQDGNTAVSYNNLVTPRGGNFKLQLPDGSMVWLNAASSLRYPTAFKGKERRVELTGEAYFEVAKNAEMPFRVSVKDRVEIEVLGTSFNINAYTEENKLSTTLLEGGVRVLPLNTNEKAVTLNPGQQAQIRPSEKTKVVSDVDVEKIMAWKNGLFNFENASLQEVMHQVARWYNIEVVYEKGIPEMNFGGEVSKNVSLARLLDGLKKAGVHFRIEEGRRLVVMP</sequence>
<keyword evidence="5" id="KW-1185">Reference proteome</keyword>
<dbReference type="InterPro" id="IPR012373">
    <property type="entry name" value="Ferrdict_sens_TM"/>
</dbReference>
<reference evidence="4 5" key="1">
    <citation type="submission" date="2024-06" db="EMBL/GenBank/DDBJ databases">
        <title>Chitinophaga defluvii sp. nov., isolated from municipal sewage.</title>
        <authorList>
            <person name="Zhang L."/>
        </authorList>
    </citation>
    <scope>NUCLEOTIDE SEQUENCE [LARGE SCALE GENOMIC DNA]</scope>
    <source>
        <strain evidence="4 5">H8</strain>
    </source>
</reference>
<comment type="caution">
    <text evidence="4">The sequence shown here is derived from an EMBL/GenBank/DDBJ whole genome shotgun (WGS) entry which is preliminary data.</text>
</comment>
<dbReference type="Pfam" id="PF16344">
    <property type="entry name" value="FecR_C"/>
    <property type="match status" value="1"/>
</dbReference>
<dbReference type="PANTHER" id="PTHR30273:SF2">
    <property type="entry name" value="PROTEIN FECR"/>
    <property type="match status" value="1"/>
</dbReference>
<dbReference type="InterPro" id="IPR032508">
    <property type="entry name" value="FecR_C"/>
</dbReference>
<evidence type="ECO:0000313" key="5">
    <source>
        <dbReference type="Proteomes" id="UP001549749"/>
    </source>
</evidence>
<accession>A0ABV2TDZ5</accession>
<evidence type="ECO:0000259" key="2">
    <source>
        <dbReference type="Pfam" id="PF04773"/>
    </source>
</evidence>
<keyword evidence="1" id="KW-0812">Transmembrane</keyword>
<dbReference type="RefSeq" id="WP_354662899.1">
    <property type="nucleotide sequence ID" value="NZ_JBEXAC010000002.1"/>
</dbReference>
<dbReference type="EMBL" id="JBEXAC010000002">
    <property type="protein sequence ID" value="MET7000339.1"/>
    <property type="molecule type" value="Genomic_DNA"/>
</dbReference>
<evidence type="ECO:0000313" key="4">
    <source>
        <dbReference type="EMBL" id="MET7000339.1"/>
    </source>
</evidence>
<proteinExistence type="predicted"/>
<dbReference type="Pfam" id="PF04773">
    <property type="entry name" value="FecR"/>
    <property type="match status" value="1"/>
</dbReference>
<feature type="domain" description="Protein FecR C-terminal" evidence="3">
    <location>
        <begin position="312"/>
        <end position="374"/>
    </location>
</feature>
<dbReference type="PIRSF" id="PIRSF018266">
    <property type="entry name" value="FecR"/>
    <property type="match status" value="1"/>
</dbReference>
<protein>
    <submittedName>
        <fullName evidence="4">FecR domain-containing protein</fullName>
    </submittedName>
</protein>
<dbReference type="Proteomes" id="UP001549749">
    <property type="component" value="Unassembled WGS sequence"/>
</dbReference>
<evidence type="ECO:0000259" key="3">
    <source>
        <dbReference type="Pfam" id="PF16344"/>
    </source>
</evidence>
<dbReference type="Gene3D" id="3.55.50.30">
    <property type="match status" value="1"/>
</dbReference>
<dbReference type="Gene3D" id="2.60.120.1440">
    <property type="match status" value="1"/>
</dbReference>
<keyword evidence="1" id="KW-1133">Transmembrane helix</keyword>
<name>A0ABV2TDZ5_9BACT</name>